<dbReference type="EMBL" id="NRSZ01001102">
    <property type="protein sequence ID" value="PNY23409.1"/>
    <property type="molecule type" value="Genomic_DNA"/>
</dbReference>
<feature type="compositionally biased region" description="Basic residues" evidence="1">
    <location>
        <begin position="47"/>
        <end position="60"/>
    </location>
</feature>
<evidence type="ECO:0000256" key="1">
    <source>
        <dbReference type="SAM" id="MobiDB-lite"/>
    </source>
</evidence>
<organism evidence="2 3">
    <name type="scientific">Tolypocladium capitatum</name>
    <dbReference type="NCBI Taxonomy" id="45235"/>
    <lineage>
        <taxon>Eukaryota</taxon>
        <taxon>Fungi</taxon>
        <taxon>Dikarya</taxon>
        <taxon>Ascomycota</taxon>
        <taxon>Pezizomycotina</taxon>
        <taxon>Sordariomycetes</taxon>
        <taxon>Hypocreomycetidae</taxon>
        <taxon>Hypocreales</taxon>
        <taxon>Ophiocordycipitaceae</taxon>
        <taxon>Tolypocladium</taxon>
    </lineage>
</organism>
<dbReference type="AlphaFoldDB" id="A0A2K3Q7B0"/>
<feature type="compositionally biased region" description="Polar residues" evidence="1">
    <location>
        <begin position="1"/>
        <end position="13"/>
    </location>
</feature>
<reference evidence="2 3" key="1">
    <citation type="submission" date="2017-08" db="EMBL/GenBank/DDBJ databases">
        <title>Harnessing the power of phylogenomics to disentangle the directionality and signatures of interkingdom host jumping in the parasitic fungal genus Tolypocladium.</title>
        <authorList>
            <person name="Quandt C.A."/>
            <person name="Patterson W."/>
            <person name="Spatafora J.W."/>
        </authorList>
    </citation>
    <scope>NUCLEOTIDE SEQUENCE [LARGE SCALE GENOMIC DNA]</scope>
    <source>
        <strain evidence="2 3">CBS 113982</strain>
    </source>
</reference>
<proteinExistence type="predicted"/>
<gene>
    <name evidence="2" type="ORF">TCAP_06653</name>
</gene>
<sequence length="136" mass="14830">MGALCSGNNTPSEPSCGPLVGRISRTPPPIITAPRGITVNHPSSQLRPRRNRQQSRHHDHVWRTGDQYELAPVPPMPMRRAAPLTACPRSQPRHPRAPAARAGQEAARRGARAPDLVLCAAPRRAEQVQGLPAMRQ</sequence>
<feature type="region of interest" description="Disordered" evidence="1">
    <location>
        <begin position="1"/>
        <end position="112"/>
    </location>
</feature>
<dbReference type="Proteomes" id="UP000236621">
    <property type="component" value="Unassembled WGS sequence"/>
</dbReference>
<evidence type="ECO:0000313" key="3">
    <source>
        <dbReference type="Proteomes" id="UP000236621"/>
    </source>
</evidence>
<comment type="caution">
    <text evidence="2">The sequence shown here is derived from an EMBL/GenBank/DDBJ whole genome shotgun (WGS) entry which is preliminary data.</text>
</comment>
<protein>
    <submittedName>
        <fullName evidence="2">Uncharacterized protein</fullName>
    </submittedName>
</protein>
<evidence type="ECO:0000313" key="2">
    <source>
        <dbReference type="EMBL" id="PNY23409.1"/>
    </source>
</evidence>
<name>A0A2K3Q7B0_9HYPO</name>
<accession>A0A2K3Q7B0</accession>
<keyword evidence="3" id="KW-1185">Reference proteome</keyword>